<dbReference type="EMBL" id="CP000874">
    <property type="protein sequence ID" value="ACP23331.1"/>
    <property type="molecule type" value="Genomic_DNA"/>
</dbReference>
<evidence type="ECO:0000313" key="8">
    <source>
        <dbReference type="Proteomes" id="UP000001054"/>
    </source>
</evidence>
<evidence type="ECO:0000256" key="6">
    <source>
        <dbReference type="RuleBase" id="RU363076"/>
    </source>
</evidence>
<proteinExistence type="inferred from homology"/>
<keyword evidence="3 6" id="KW-0812">Transmembrane</keyword>
<evidence type="ECO:0000256" key="5">
    <source>
        <dbReference type="ARBA" id="ARBA00023136"/>
    </source>
</evidence>
<sequence length="272" mass="29800">MGGGTDASRMHFHLPPFSRQHAVSNPESAPPPRSRLSLAILTVIGLLLVAGLLALGTWQVKRLSWKLDLVARVEERVHAAPVLPPSRSGWADISAARDEYRRVRARGRFLNEETLVYAATELGAGYWVMTPLALDDGTTVLVNRGFVPADKREASTRPQGRVEGDTEVTGLMRMDEPEDSLLRSNKPQEERWYSRDVGAIAMARGLSDVAPYFIDADATPNPGGLPVGGLTRVVFSNNHLVYAVTWYCLAAMSAAMLVFFWRSAGRDNRGAS</sequence>
<evidence type="ECO:0000256" key="2">
    <source>
        <dbReference type="ARBA" id="ARBA00007165"/>
    </source>
</evidence>
<dbReference type="OrthoDB" id="6079986at2"/>
<reference evidence="7 8" key="2">
    <citation type="journal article" date="2009" name="Appl. Environ. Microbiol.">
        <title>Rhizobium sp. strain NGR234 possesses a remarkable number of secretion systems.</title>
        <authorList>
            <person name="Schmeisser C."/>
            <person name="Liesegang H."/>
            <person name="Krysciak D."/>
            <person name="Bakkou N."/>
            <person name="Le Quere A."/>
            <person name="Wollherr A."/>
            <person name="Heinemeyer I."/>
            <person name="Morgenstern B."/>
            <person name="Pommerening-Roeser A."/>
            <person name="Flores M."/>
            <person name="Palacios R."/>
            <person name="Brenner S."/>
            <person name="Gottschalk G."/>
            <person name="Schmitz R.A."/>
            <person name="Broughton W.J."/>
            <person name="Perret X."/>
            <person name="Strittmatter A.W."/>
            <person name="Streit W.R."/>
        </authorList>
    </citation>
    <scope>NUCLEOTIDE SEQUENCE [LARGE SCALE GENOMIC DNA]</scope>
    <source>
        <strain evidence="8">NBRC 101917 / NGR234</strain>
    </source>
</reference>
<dbReference type="Pfam" id="PF02104">
    <property type="entry name" value="SURF1"/>
    <property type="match status" value="1"/>
</dbReference>
<dbReference type="InterPro" id="IPR002994">
    <property type="entry name" value="Surf1/Shy1"/>
</dbReference>
<comment type="subcellular location">
    <subcellularLocation>
        <location evidence="6">Cell membrane</location>
        <topology evidence="6">Multi-pass membrane protein</topology>
    </subcellularLocation>
    <subcellularLocation>
        <location evidence="1">Membrane</location>
    </subcellularLocation>
</comment>
<dbReference type="AlphaFoldDB" id="C3KLP5"/>
<dbReference type="Proteomes" id="UP000001054">
    <property type="component" value="Plasmid pNGR234b"/>
</dbReference>
<feature type="transmembrane region" description="Helical" evidence="6">
    <location>
        <begin position="240"/>
        <end position="261"/>
    </location>
</feature>
<evidence type="ECO:0000256" key="4">
    <source>
        <dbReference type="ARBA" id="ARBA00022989"/>
    </source>
</evidence>
<dbReference type="PANTHER" id="PTHR23427">
    <property type="entry name" value="SURFEIT LOCUS PROTEIN"/>
    <property type="match status" value="1"/>
</dbReference>
<dbReference type="HOGENOM" id="CLU_047737_4_1_5"/>
<protein>
    <recommendedName>
        <fullName evidence="6">SURF1-like protein</fullName>
    </recommendedName>
</protein>
<keyword evidence="5 6" id="KW-0472">Membrane</keyword>
<keyword evidence="7" id="KW-0614">Plasmid</keyword>
<reference evidence="8" key="1">
    <citation type="journal article" date="2004" name="J. Bacteriol.">
        <title>An evolutionary hot spot: the pNGR234b replicon of Rhizobium sp. strain NGR234.</title>
        <authorList>
            <person name="Streit W.R."/>
            <person name="Schmitz R.A."/>
            <person name="Perret X."/>
            <person name="Staehelin C."/>
            <person name="Deakin W.J."/>
            <person name="Raasch C."/>
            <person name="Liesegang H."/>
            <person name="Broughton W.J."/>
        </authorList>
    </citation>
    <scope>NUCLEOTIDE SEQUENCE [LARGE SCALE GENOMIC DNA]</scope>
    <source>
        <strain evidence="8">NBRC 101917 / NGR234</strain>
    </source>
</reference>
<name>C3KLP5_SINFN</name>
<evidence type="ECO:0000313" key="7">
    <source>
        <dbReference type="EMBL" id="ACP23331.1"/>
    </source>
</evidence>
<accession>C3KLP5</accession>
<dbReference type="InterPro" id="IPR045214">
    <property type="entry name" value="Surf1/Surf4"/>
</dbReference>
<dbReference type="KEGG" id="rhi:NGR_b18840"/>
<keyword evidence="4 6" id="KW-1133">Transmembrane helix</keyword>
<dbReference type="CDD" id="cd06662">
    <property type="entry name" value="SURF1"/>
    <property type="match status" value="1"/>
</dbReference>
<dbReference type="PANTHER" id="PTHR23427:SF2">
    <property type="entry name" value="SURFEIT LOCUS PROTEIN 1"/>
    <property type="match status" value="1"/>
</dbReference>
<evidence type="ECO:0000256" key="3">
    <source>
        <dbReference type="ARBA" id="ARBA00022692"/>
    </source>
</evidence>
<dbReference type="PATRIC" id="fig|394.7.peg.2300"/>
<dbReference type="GO" id="GO:0005886">
    <property type="term" value="C:plasma membrane"/>
    <property type="evidence" value="ECO:0007669"/>
    <property type="project" value="UniProtKB-SubCell"/>
</dbReference>
<keyword evidence="6" id="KW-1003">Cell membrane</keyword>
<gene>
    <name evidence="7" type="ordered locus">NGR_b18840</name>
</gene>
<geneLocation type="plasmid" evidence="8">
    <name>sym pNGR234b</name>
</geneLocation>
<evidence type="ECO:0000256" key="1">
    <source>
        <dbReference type="ARBA" id="ARBA00004370"/>
    </source>
</evidence>
<keyword evidence="8" id="KW-1185">Reference proteome</keyword>
<comment type="similarity">
    <text evidence="2 6">Belongs to the SURF1 family.</text>
</comment>
<organism evidence="7 8">
    <name type="scientific">Sinorhizobium fredii (strain NBRC 101917 / NGR234)</name>
    <dbReference type="NCBI Taxonomy" id="394"/>
    <lineage>
        <taxon>Bacteria</taxon>
        <taxon>Pseudomonadati</taxon>
        <taxon>Pseudomonadota</taxon>
        <taxon>Alphaproteobacteria</taxon>
        <taxon>Hyphomicrobiales</taxon>
        <taxon>Rhizobiaceae</taxon>
        <taxon>Sinorhizobium/Ensifer group</taxon>
        <taxon>Sinorhizobium</taxon>
    </lineage>
</organism>
<feature type="transmembrane region" description="Helical" evidence="6">
    <location>
        <begin position="36"/>
        <end position="58"/>
    </location>
</feature>
<dbReference type="PROSITE" id="PS50895">
    <property type="entry name" value="SURF1"/>
    <property type="match status" value="1"/>
</dbReference>